<organism evidence="10">
    <name type="scientific">Stylidium debile</name>
    <dbReference type="NCBI Taxonomy" id="2293339"/>
    <lineage>
        <taxon>Eukaryota</taxon>
        <taxon>Viridiplantae</taxon>
        <taxon>Streptophyta</taxon>
        <taxon>Embryophyta</taxon>
        <taxon>Tracheophyta</taxon>
        <taxon>Spermatophyta</taxon>
        <taxon>Magnoliopsida</taxon>
        <taxon>eudicotyledons</taxon>
        <taxon>Gunneridae</taxon>
        <taxon>Pentapetalae</taxon>
        <taxon>asterids</taxon>
        <taxon>campanulids</taxon>
        <taxon>Asterales</taxon>
        <taxon>Stylidiaceae</taxon>
        <taxon>Stylidium</taxon>
    </lineage>
</organism>
<dbReference type="InterPro" id="IPR017887">
    <property type="entry name" value="TF_TCP_subgr"/>
</dbReference>
<evidence type="ECO:0000256" key="7">
    <source>
        <dbReference type="SAM" id="MobiDB-lite"/>
    </source>
</evidence>
<feature type="region of interest" description="Disordered" evidence="7">
    <location>
        <begin position="1"/>
        <end position="22"/>
    </location>
</feature>
<name>A0A346D3D8_9ASTR</name>
<evidence type="ECO:0000256" key="5">
    <source>
        <dbReference type="ARBA" id="ARBA00023163"/>
    </source>
</evidence>
<keyword evidence="4" id="KW-0238">DNA-binding</keyword>
<evidence type="ECO:0000256" key="4">
    <source>
        <dbReference type="ARBA" id="ARBA00023125"/>
    </source>
</evidence>
<dbReference type="InterPro" id="IPR005333">
    <property type="entry name" value="Transcription_factor_TCP"/>
</dbReference>
<dbReference type="GO" id="GO:0003700">
    <property type="term" value="F:DNA-binding transcription factor activity"/>
    <property type="evidence" value="ECO:0007669"/>
    <property type="project" value="InterPro"/>
</dbReference>
<dbReference type="PROSITE" id="PS51370">
    <property type="entry name" value="R"/>
    <property type="match status" value="1"/>
</dbReference>
<proteinExistence type="predicted"/>
<sequence>MFSSNPFPQINSSSIHGHSSSNFAHEKDEISLNQEHGHDLFADHMFRASNELPFMEGQYYAHHPSNAVLCSRKNTVRKDQHSKIYTSQGPRDRRVRLSIQIARKFFDLQEMLGFDKASKTLDWLFTKSKAAIDDLVKTKRGSSSTTYQSEVIVPNEADDSKGKNPVGKKKKVAQTNKSRADARARARERTKEKMRVRQLCEGDKLPAHHVMPSICCWSQIDQPQSKDIIGSSIAEHNFFEPSINAYQQQFVTSKEMSFKMGYNYPPINTERWRLN</sequence>
<keyword evidence="5" id="KW-0804">Transcription</keyword>
<dbReference type="PANTHER" id="PTHR31072">
    <property type="entry name" value="TRANSCRIPTION FACTOR TCP4-RELATED"/>
    <property type="match status" value="1"/>
</dbReference>
<dbReference type="PROSITE" id="PS51369">
    <property type="entry name" value="TCP"/>
    <property type="match status" value="1"/>
</dbReference>
<dbReference type="GO" id="GO:0005634">
    <property type="term" value="C:nucleus"/>
    <property type="evidence" value="ECO:0007669"/>
    <property type="project" value="UniProtKB-SubCell"/>
</dbReference>
<evidence type="ECO:0000259" key="8">
    <source>
        <dbReference type="PROSITE" id="PS51369"/>
    </source>
</evidence>
<dbReference type="EMBL" id="MG593370">
    <property type="protein sequence ID" value="AXM04956.1"/>
    <property type="molecule type" value="Genomic_DNA"/>
</dbReference>
<keyword evidence="6" id="KW-0539">Nucleus</keyword>
<dbReference type="InterPro" id="IPR017888">
    <property type="entry name" value="CYC/TB1_R_domain"/>
</dbReference>
<evidence type="ECO:0000259" key="9">
    <source>
        <dbReference type="PROSITE" id="PS51370"/>
    </source>
</evidence>
<dbReference type="Pfam" id="PF03634">
    <property type="entry name" value="TCP"/>
    <property type="match status" value="1"/>
</dbReference>
<feature type="compositionally biased region" description="Basic and acidic residues" evidence="7">
    <location>
        <begin position="178"/>
        <end position="195"/>
    </location>
</feature>
<keyword evidence="3" id="KW-0805">Transcription regulation</keyword>
<accession>A0A346D3D8</accession>
<comment type="subcellular location">
    <subcellularLocation>
        <location evidence="1">Nucleus</location>
    </subcellularLocation>
</comment>
<evidence type="ECO:0000256" key="6">
    <source>
        <dbReference type="ARBA" id="ARBA00023242"/>
    </source>
</evidence>
<keyword evidence="2" id="KW-0217">Developmental protein</keyword>
<feature type="compositionally biased region" description="Low complexity" evidence="7">
    <location>
        <begin position="10"/>
        <end position="22"/>
    </location>
</feature>
<evidence type="ECO:0000256" key="2">
    <source>
        <dbReference type="ARBA" id="ARBA00022473"/>
    </source>
</evidence>
<evidence type="ECO:0000256" key="3">
    <source>
        <dbReference type="ARBA" id="ARBA00023015"/>
    </source>
</evidence>
<dbReference type="AlphaFoldDB" id="A0A346D3D8"/>
<evidence type="ECO:0000256" key="1">
    <source>
        <dbReference type="ARBA" id="ARBA00004123"/>
    </source>
</evidence>
<feature type="region of interest" description="Disordered" evidence="7">
    <location>
        <begin position="153"/>
        <end position="195"/>
    </location>
</feature>
<dbReference type="PANTHER" id="PTHR31072:SF224">
    <property type="entry name" value="TRANSCRIPTION FACTOR TCP1"/>
    <property type="match status" value="1"/>
</dbReference>
<dbReference type="GO" id="GO:2000032">
    <property type="term" value="P:regulation of secondary shoot formation"/>
    <property type="evidence" value="ECO:0007669"/>
    <property type="project" value="TreeGrafter"/>
</dbReference>
<evidence type="ECO:0000313" key="10">
    <source>
        <dbReference type="EMBL" id="AXM04956.1"/>
    </source>
</evidence>
<dbReference type="GO" id="GO:0043565">
    <property type="term" value="F:sequence-specific DNA binding"/>
    <property type="evidence" value="ECO:0007669"/>
    <property type="project" value="TreeGrafter"/>
</dbReference>
<reference evidence="10" key="1">
    <citation type="journal article" date="2018" name="Front. Plant Sci.">
        <title>Patterning the Asteraceae Capitulum: Duplications and Differential Expression of the Flower Symmetry CYC2-Like Genes.</title>
        <authorList>
            <person name="Chen J."/>
            <person name="Shen C.Z."/>
            <person name="Guo Y.P."/>
            <person name="Rao G.Y."/>
        </authorList>
    </citation>
    <scope>NUCLEOTIDE SEQUENCE</scope>
</reference>
<feature type="domain" description="TCP" evidence="8">
    <location>
        <begin position="77"/>
        <end position="135"/>
    </location>
</feature>
<protein>
    <submittedName>
        <fullName evidence="10">Cycloidea-like protein</fullName>
    </submittedName>
</protein>
<feature type="domain" description="R" evidence="9">
    <location>
        <begin position="176"/>
        <end position="193"/>
    </location>
</feature>